<proteinExistence type="predicted"/>
<keyword evidence="4" id="KW-1185">Reference proteome</keyword>
<dbReference type="InterPro" id="IPR011990">
    <property type="entry name" value="TPR-like_helical_dom_sf"/>
</dbReference>
<dbReference type="SMART" id="SM00028">
    <property type="entry name" value="TPR"/>
    <property type="match status" value="5"/>
</dbReference>
<evidence type="ECO:0000256" key="1">
    <source>
        <dbReference type="PROSITE-ProRule" id="PRU00339"/>
    </source>
</evidence>
<keyword evidence="1" id="KW-0802">TPR repeat</keyword>
<feature type="repeat" description="TPR" evidence="1">
    <location>
        <begin position="353"/>
        <end position="386"/>
    </location>
</feature>
<dbReference type="AlphaFoldDB" id="A0A2U2B7Y7"/>
<reference evidence="3 4" key="1">
    <citation type="submission" date="2018-05" db="EMBL/GenBank/DDBJ databases">
        <title>Marinilabilia rubrum sp. nov., isolated from saltern sediment.</title>
        <authorList>
            <person name="Zhang R."/>
        </authorList>
    </citation>
    <scope>NUCLEOTIDE SEQUENCE [LARGE SCALE GENOMIC DNA]</scope>
    <source>
        <strain evidence="3 4">WTE16</strain>
    </source>
</reference>
<dbReference type="Pfam" id="PF13174">
    <property type="entry name" value="TPR_6"/>
    <property type="match status" value="1"/>
</dbReference>
<dbReference type="SUPFAM" id="SSF48452">
    <property type="entry name" value="TPR-like"/>
    <property type="match status" value="3"/>
</dbReference>
<organism evidence="3 4">
    <name type="scientific">Marinilabilia rubra</name>
    <dbReference type="NCBI Taxonomy" id="2162893"/>
    <lineage>
        <taxon>Bacteria</taxon>
        <taxon>Pseudomonadati</taxon>
        <taxon>Bacteroidota</taxon>
        <taxon>Bacteroidia</taxon>
        <taxon>Marinilabiliales</taxon>
        <taxon>Marinilabiliaceae</taxon>
        <taxon>Marinilabilia</taxon>
    </lineage>
</organism>
<name>A0A2U2B7Y7_9BACT</name>
<dbReference type="InterPro" id="IPR019734">
    <property type="entry name" value="TPR_rpt"/>
</dbReference>
<dbReference type="PROSITE" id="PS51257">
    <property type="entry name" value="PROKAR_LIPOPROTEIN"/>
    <property type="match status" value="1"/>
</dbReference>
<dbReference type="PROSITE" id="PS50005">
    <property type="entry name" value="TPR"/>
    <property type="match status" value="1"/>
</dbReference>
<dbReference type="Proteomes" id="UP000244956">
    <property type="component" value="Unassembled WGS sequence"/>
</dbReference>
<evidence type="ECO:0000313" key="4">
    <source>
        <dbReference type="Proteomes" id="UP000244956"/>
    </source>
</evidence>
<dbReference type="Gene3D" id="1.25.40.10">
    <property type="entry name" value="Tetratricopeptide repeat domain"/>
    <property type="match status" value="3"/>
</dbReference>
<comment type="caution">
    <text evidence="3">The sequence shown here is derived from an EMBL/GenBank/DDBJ whole genome shotgun (WGS) entry which is preliminary data.</text>
</comment>
<feature type="region of interest" description="Disordered" evidence="2">
    <location>
        <begin position="514"/>
        <end position="558"/>
    </location>
</feature>
<evidence type="ECO:0008006" key="5">
    <source>
        <dbReference type="Google" id="ProtNLM"/>
    </source>
</evidence>
<protein>
    <recommendedName>
        <fullName evidence="5">Tetratricopeptide repeat protein</fullName>
    </recommendedName>
</protein>
<accession>A0A2U2B7Y7</accession>
<dbReference type="OrthoDB" id="1522549at2"/>
<sequence>MKNFHLFYILGFFLFLGCSTQKNTWLSRGYHNLTARYNVLFNGQQSFDQGQEDMRESLEDDFTKVLPMFAYAKSAHGQVPGSKMNRAVRKGHKLIDKHSITVKPDRLPRGASQEYREFYNQREFNRWVDESWMLIGKAHIYSHNWHEGLSAFDMVLQTFPDKKVRFKAILWMARAYIETGNMESARLSLERYSSEVKDEEKYYVEAMSTYAWYWIVKGDFEKALEYCRMAAKSTTDRWQKIRWNFVLGQVAEKNKEYTLAREAYETVEKMNPDYEFAIHARVKVALLEGGPDNPEQSRKALEKYAGEYKNLDYRGQIYYAIAQTWFWEGDTLNALTNLQLAAGYGGGNKSLSGSIYKRMADVYFQSGDYVAANAYYDSTLTALPEGYPGLYEISKRKDKLEPLAINLNAIQYEDSVQRIAAMPQAERDEFLDNLLVQLEQEEEQKQFQDQTDDAFFYRNFANRGNRNTDESGKWYFYNQTMVSLGEMEFEKRWGRRELEDNWRRTNKEAQVAMDQGNDGMMPSDPFGQNPPGPGQEPQEKIQQGQAGDDMPDKESLEAGLPLTSPELQASHLKIQSSLFSAGHVLAHNFDKQEEAIEMFERLLSEYPQTKFREQTLMGIYMACREISDNRCTQHYGQVITDDYPDSRFAAFIQDPQYFEKQEVREEKLNDLYEDAFNDFQKGSWSKVINKTEQIIGEAYDSLMPQSFLLSAAAYSQTDADSRFKNQLTVIVNDYPNSSQATVAQNWLNLLEQGRKPQKITMALSDEVSGRLDAGSSSEIEQESVASDKFVYEPDSLHYLYVVMNPKADINQLLFNLANFNFDRFVTGELELSTFNIGNLKVLETGPFRNRTTGLDYFFALIDNPSVFKVDESGEPQVLLISRGNKKQIKSAEDVEGYRTFFLENYLPGSALSAIIINESEIPDVSYVEQKMEQETEEDNVEE</sequence>
<evidence type="ECO:0000256" key="2">
    <source>
        <dbReference type="SAM" id="MobiDB-lite"/>
    </source>
</evidence>
<dbReference type="EMBL" id="QEWP01000008">
    <property type="protein sequence ID" value="PWD99178.1"/>
    <property type="molecule type" value="Genomic_DNA"/>
</dbReference>
<gene>
    <name evidence="3" type="ORF">DDZ16_11305</name>
</gene>
<evidence type="ECO:0000313" key="3">
    <source>
        <dbReference type="EMBL" id="PWD99178.1"/>
    </source>
</evidence>